<feature type="compositionally biased region" description="Low complexity" evidence="1">
    <location>
        <begin position="43"/>
        <end position="66"/>
    </location>
</feature>
<dbReference type="AlphaFoldDB" id="A0A5M9JS96"/>
<proteinExistence type="predicted"/>
<protein>
    <submittedName>
        <fullName evidence="2">Uncharacterized protein</fullName>
    </submittedName>
</protein>
<evidence type="ECO:0000256" key="1">
    <source>
        <dbReference type="SAM" id="MobiDB-lite"/>
    </source>
</evidence>
<sequence>MNLYQGNAPGNQGFGSEDATNKVMQFYAGEAATRHEAAEPKAKATGPTDGAAKKAAGATKQANTTAQPKHPAIAAGA</sequence>
<keyword evidence="3" id="KW-1185">Reference proteome</keyword>
<organism evidence="2 3">
    <name type="scientific">Monilinia fructicola</name>
    <name type="common">Brown rot fungus</name>
    <name type="synonym">Ciboria fructicola</name>
    <dbReference type="NCBI Taxonomy" id="38448"/>
    <lineage>
        <taxon>Eukaryota</taxon>
        <taxon>Fungi</taxon>
        <taxon>Dikarya</taxon>
        <taxon>Ascomycota</taxon>
        <taxon>Pezizomycotina</taxon>
        <taxon>Leotiomycetes</taxon>
        <taxon>Helotiales</taxon>
        <taxon>Sclerotiniaceae</taxon>
        <taxon>Monilinia</taxon>
    </lineage>
</organism>
<reference evidence="2 3" key="1">
    <citation type="submission" date="2019-06" db="EMBL/GenBank/DDBJ databases">
        <title>Genome Sequence of the Brown Rot Fungal Pathogen Monilinia fructicola.</title>
        <authorList>
            <person name="De Miccolis Angelini R.M."/>
            <person name="Landi L."/>
            <person name="Abate D."/>
            <person name="Pollastro S."/>
            <person name="Romanazzi G."/>
            <person name="Faretra F."/>
        </authorList>
    </citation>
    <scope>NUCLEOTIDE SEQUENCE [LARGE SCALE GENOMIC DNA]</scope>
    <source>
        <strain evidence="2 3">Mfrc123</strain>
    </source>
</reference>
<gene>
    <name evidence="2" type="ORF">EYC84_000070</name>
</gene>
<feature type="region of interest" description="Disordered" evidence="1">
    <location>
        <begin position="32"/>
        <end position="77"/>
    </location>
</feature>
<accession>A0A5M9JS96</accession>
<evidence type="ECO:0000313" key="3">
    <source>
        <dbReference type="Proteomes" id="UP000322873"/>
    </source>
</evidence>
<evidence type="ECO:0000313" key="2">
    <source>
        <dbReference type="EMBL" id="KAA8570672.1"/>
    </source>
</evidence>
<name>A0A5M9JS96_MONFR</name>
<dbReference type="Proteomes" id="UP000322873">
    <property type="component" value="Unassembled WGS sequence"/>
</dbReference>
<comment type="caution">
    <text evidence="2">The sequence shown here is derived from an EMBL/GenBank/DDBJ whole genome shotgun (WGS) entry which is preliminary data.</text>
</comment>
<feature type="compositionally biased region" description="Basic and acidic residues" evidence="1">
    <location>
        <begin position="32"/>
        <end position="42"/>
    </location>
</feature>
<dbReference type="EMBL" id="VICG01000006">
    <property type="protein sequence ID" value="KAA8570672.1"/>
    <property type="molecule type" value="Genomic_DNA"/>
</dbReference>